<keyword evidence="4" id="KW-0482">Metalloprotease</keyword>
<evidence type="ECO:0000313" key="5">
    <source>
        <dbReference type="Proteomes" id="UP000800981"/>
    </source>
</evidence>
<reference evidence="4 5" key="1">
    <citation type="submission" date="2020-03" db="EMBL/GenBank/DDBJ databases">
        <title>Two novel Motilibacter sp.</title>
        <authorList>
            <person name="Liu S."/>
        </authorList>
    </citation>
    <scope>NUCLEOTIDE SEQUENCE [LARGE SCALE GENOMIC DNA]</scope>
    <source>
        <strain evidence="4 5">E257</strain>
    </source>
</reference>
<dbReference type="EMBL" id="JAANNP010000009">
    <property type="protein sequence ID" value="NHC14665.1"/>
    <property type="molecule type" value="Genomic_DNA"/>
</dbReference>
<keyword evidence="5" id="KW-1185">Reference proteome</keyword>
<accession>A0ABX0GVT4</accession>
<dbReference type="GO" id="GO:0008237">
    <property type="term" value="F:metallopeptidase activity"/>
    <property type="evidence" value="ECO:0007669"/>
    <property type="project" value="UniProtKB-KW"/>
</dbReference>
<feature type="compositionally biased region" description="Polar residues" evidence="1">
    <location>
        <begin position="1"/>
        <end position="12"/>
    </location>
</feature>
<dbReference type="RefSeq" id="WP_166282418.1">
    <property type="nucleotide sequence ID" value="NZ_JAANNP010000009.1"/>
</dbReference>
<dbReference type="Proteomes" id="UP000800981">
    <property type="component" value="Unassembled WGS sequence"/>
</dbReference>
<keyword evidence="2" id="KW-0812">Transmembrane</keyword>
<evidence type="ECO:0000313" key="4">
    <source>
        <dbReference type="EMBL" id="NHC14665.1"/>
    </source>
</evidence>
<dbReference type="Pfam" id="PF02517">
    <property type="entry name" value="Rce1-like"/>
    <property type="match status" value="1"/>
</dbReference>
<keyword evidence="2" id="KW-1133">Transmembrane helix</keyword>
<feature type="transmembrane region" description="Helical" evidence="2">
    <location>
        <begin position="155"/>
        <end position="177"/>
    </location>
</feature>
<sequence length="260" mass="26197">MATEAEQGTTEGSVGAPLAEPAPGPQPPLDAAVSGLRARPGRLLSPWAVAPVVGLVAGAQLLALLPLPAVALFLVPVLVLYGGGLLLVSAAARAAGGVGGVEAATGLDRPRWRDLPRAALWLLAAYAVRVVLAIALLAVGATAGSNLDDLSGVPVWALAVVAVLSVVVAPVVEELLFRGLLLRGLMTRLRFWPAALISSALFGLMHAPTALTGAPAVVLHTGALGLVLCLLTRRTGRLVPAVLVHALHNGLALAAVALVA</sequence>
<dbReference type="InterPro" id="IPR003675">
    <property type="entry name" value="Rce1/LyrA-like_dom"/>
</dbReference>
<comment type="caution">
    <text evidence="4">The sequence shown here is derived from an EMBL/GenBank/DDBJ whole genome shotgun (WGS) entry which is preliminary data.</text>
</comment>
<feature type="transmembrane region" description="Helical" evidence="2">
    <location>
        <begin position="189"/>
        <end position="207"/>
    </location>
</feature>
<gene>
    <name evidence="4" type="ORF">G9H71_12830</name>
</gene>
<protein>
    <submittedName>
        <fullName evidence="4">CPBP family intramembrane metalloprotease</fullName>
    </submittedName>
</protein>
<keyword evidence="2" id="KW-0472">Membrane</keyword>
<name>A0ABX0GVT4_9ACTN</name>
<dbReference type="PANTHER" id="PTHR36435:SF1">
    <property type="entry name" value="CAAX AMINO TERMINAL PROTEASE FAMILY PROTEIN"/>
    <property type="match status" value="1"/>
</dbReference>
<keyword evidence="4" id="KW-0645">Protease</keyword>
<feature type="region of interest" description="Disordered" evidence="1">
    <location>
        <begin position="1"/>
        <end position="30"/>
    </location>
</feature>
<feature type="transmembrane region" description="Helical" evidence="2">
    <location>
        <begin position="213"/>
        <end position="231"/>
    </location>
</feature>
<feature type="domain" description="CAAX prenyl protease 2/Lysostaphin resistance protein A-like" evidence="3">
    <location>
        <begin position="157"/>
        <end position="250"/>
    </location>
</feature>
<evidence type="ECO:0000256" key="1">
    <source>
        <dbReference type="SAM" id="MobiDB-lite"/>
    </source>
</evidence>
<dbReference type="InterPro" id="IPR052710">
    <property type="entry name" value="CAAX_protease"/>
</dbReference>
<keyword evidence="4" id="KW-0378">Hydrolase</keyword>
<dbReference type="PANTHER" id="PTHR36435">
    <property type="entry name" value="SLR1288 PROTEIN"/>
    <property type="match status" value="1"/>
</dbReference>
<feature type="transmembrane region" description="Helical" evidence="2">
    <location>
        <begin position="69"/>
        <end position="88"/>
    </location>
</feature>
<feature type="transmembrane region" description="Helical" evidence="2">
    <location>
        <begin position="43"/>
        <end position="63"/>
    </location>
</feature>
<evidence type="ECO:0000259" key="3">
    <source>
        <dbReference type="Pfam" id="PF02517"/>
    </source>
</evidence>
<organism evidence="4 5">
    <name type="scientific">Motilibacter deserti</name>
    <dbReference type="NCBI Taxonomy" id="2714956"/>
    <lineage>
        <taxon>Bacteria</taxon>
        <taxon>Bacillati</taxon>
        <taxon>Actinomycetota</taxon>
        <taxon>Actinomycetes</taxon>
        <taxon>Motilibacterales</taxon>
        <taxon>Motilibacteraceae</taxon>
        <taxon>Motilibacter</taxon>
    </lineage>
</organism>
<proteinExistence type="predicted"/>
<feature type="transmembrane region" description="Helical" evidence="2">
    <location>
        <begin position="119"/>
        <end position="143"/>
    </location>
</feature>
<feature type="transmembrane region" description="Helical" evidence="2">
    <location>
        <begin position="238"/>
        <end position="259"/>
    </location>
</feature>
<evidence type="ECO:0000256" key="2">
    <source>
        <dbReference type="SAM" id="Phobius"/>
    </source>
</evidence>